<dbReference type="Pfam" id="PF03720">
    <property type="entry name" value="UDPG_MGDP_dh_C"/>
    <property type="match status" value="1"/>
</dbReference>
<dbReference type="InterPro" id="IPR008927">
    <property type="entry name" value="6-PGluconate_DH-like_C_sf"/>
</dbReference>
<comment type="pathway">
    <text evidence="1">Nucleotide-sugar biosynthesis; UDP-alpha-D-glucuronate biosynthesis; UDP-alpha-D-glucuronate from UDP-alpha-D-glucose: step 1/1.</text>
</comment>
<dbReference type="GO" id="GO:0000271">
    <property type="term" value="P:polysaccharide biosynthetic process"/>
    <property type="evidence" value="ECO:0007669"/>
    <property type="project" value="InterPro"/>
</dbReference>
<organism evidence="13 14">
    <name type="scientific">Bacillus cereus</name>
    <dbReference type="NCBI Taxonomy" id="1396"/>
    <lineage>
        <taxon>Bacteria</taxon>
        <taxon>Bacillati</taxon>
        <taxon>Bacillota</taxon>
        <taxon>Bacilli</taxon>
        <taxon>Bacillales</taxon>
        <taxon>Bacillaceae</taxon>
        <taxon>Bacillus</taxon>
        <taxon>Bacillus cereus group</taxon>
    </lineage>
</organism>
<dbReference type="AlphaFoldDB" id="A0A2B9PV52"/>
<feature type="active site" description="Nucleophile" evidence="9">
    <location>
        <position position="261"/>
    </location>
</feature>
<keyword evidence="4 8" id="KW-0560">Oxidoreductase</keyword>
<comment type="similarity">
    <text evidence="2 8">Belongs to the UDP-glucose/GDP-mannose dehydrogenase family.</text>
</comment>
<evidence type="ECO:0000256" key="10">
    <source>
        <dbReference type="PIRSR" id="PIRSR500134-2"/>
    </source>
</evidence>
<feature type="binding site" evidence="10">
    <location>
        <begin position="153"/>
        <end position="156"/>
    </location>
    <ligand>
        <name>substrate</name>
    </ligand>
</feature>
<dbReference type="InterPro" id="IPR001732">
    <property type="entry name" value="UDP-Glc/GDP-Man_DH_N"/>
</dbReference>
<dbReference type="InterPro" id="IPR036220">
    <property type="entry name" value="UDP-Glc/GDP-Man_DH_C_sf"/>
</dbReference>
<dbReference type="SMART" id="SM00984">
    <property type="entry name" value="UDPG_MGDP_dh_C"/>
    <property type="match status" value="1"/>
</dbReference>
<dbReference type="UniPathway" id="UPA00038">
    <property type="reaction ID" value="UER00491"/>
</dbReference>
<dbReference type="FunFam" id="1.20.5.100:FF:000001">
    <property type="entry name" value="UDP-glucose 6-dehydrogenase"/>
    <property type="match status" value="1"/>
</dbReference>
<dbReference type="Pfam" id="PF00984">
    <property type="entry name" value="UDPG_MGDP_dh"/>
    <property type="match status" value="1"/>
</dbReference>
<dbReference type="PANTHER" id="PTHR43750">
    <property type="entry name" value="UDP-GLUCOSE 6-DEHYDROGENASE TUAD"/>
    <property type="match status" value="1"/>
</dbReference>
<evidence type="ECO:0000256" key="9">
    <source>
        <dbReference type="PIRSR" id="PIRSR500134-1"/>
    </source>
</evidence>
<feature type="binding site" evidence="11">
    <location>
        <position position="87"/>
    </location>
    <ligand>
        <name>NAD(+)</name>
        <dbReference type="ChEBI" id="CHEBI:57540"/>
    </ligand>
</feature>
<feature type="binding site" evidence="10">
    <location>
        <position position="321"/>
    </location>
    <ligand>
        <name>substrate</name>
    </ligand>
</feature>
<dbReference type="PANTHER" id="PTHR43750:SF4">
    <property type="entry name" value="UDP-GLUCOSE 6-DEHYDROGENASE YWQF"/>
    <property type="match status" value="1"/>
</dbReference>
<dbReference type="EC" id="1.1.1.22" evidence="3 8"/>
<feature type="binding site" evidence="10">
    <location>
        <position position="205"/>
    </location>
    <ligand>
        <name>substrate</name>
    </ligand>
</feature>
<evidence type="ECO:0000256" key="4">
    <source>
        <dbReference type="ARBA" id="ARBA00023002"/>
    </source>
</evidence>
<feature type="binding site" evidence="11">
    <location>
        <position position="328"/>
    </location>
    <ligand>
        <name>NAD(+)</name>
        <dbReference type="ChEBI" id="CHEBI:57540"/>
    </ligand>
</feature>
<dbReference type="NCBIfam" id="TIGR03026">
    <property type="entry name" value="NDP-sugDHase"/>
    <property type="match status" value="1"/>
</dbReference>
<dbReference type="RefSeq" id="WP_098765180.1">
    <property type="nucleotide sequence ID" value="NZ_NUIL01000022.1"/>
</dbReference>
<evidence type="ECO:0000256" key="6">
    <source>
        <dbReference type="ARBA" id="ARBA00047473"/>
    </source>
</evidence>
<evidence type="ECO:0000256" key="7">
    <source>
        <dbReference type="ARBA" id="ARBA00053241"/>
    </source>
</evidence>
<comment type="function">
    <text evidence="7">Catalyzes the conversion of UDP-glucose into UDP-glucuronate, one of the precursors of teichuronic acid.</text>
</comment>
<evidence type="ECO:0000256" key="8">
    <source>
        <dbReference type="PIRNR" id="PIRNR000124"/>
    </source>
</evidence>
<sequence length="441" mass="48400">MSKIAIFGTGYVGLVTGVCLSDIGHDVTCIDIDEKKVERMKNGESPIYEPGLDELMLKNIKEERLHFTSNCKEALEDVEVVYIAVGTPQQADGSANLQYIEQVALDIANNLKKDSIVVIKSTVPVGTNDHVKNLIQQNLKVDVKISMVSNPEFLREGSAIHDSFYGDRIVVGADDAKTADFMEKVNKPFNVPVFKTTIRSSEMIKYAANAFLATKISFINEIANICEKLGADVEHVANGMGLDKRIGTQFLKAGIGYGGSCFPKDTHALIQIAGNVEHDFDLLKSVITVNNNQQASLVEKVKNVLGDMEGKQVAMLGLAFKPNTDDMREAASIVIANDLVELGAKVVAYDPIAIENAKKVLPSEVVYTASVEAAITNADVTLIVTEWDDIKTFSIEKYIELMKEPIIFDGRNCHGLDYIQKFDVDYYSVGRPAIVREKALV</sequence>
<dbReference type="InterPro" id="IPR014026">
    <property type="entry name" value="UDP-Glc/GDP-Man_DH_dimer"/>
</dbReference>
<dbReference type="SUPFAM" id="SSF52413">
    <property type="entry name" value="UDP-glucose/GDP-mannose dehydrogenase C-terminal domain"/>
    <property type="match status" value="1"/>
</dbReference>
<dbReference type="InterPro" id="IPR028357">
    <property type="entry name" value="UDPglc_DH_bac"/>
</dbReference>
<dbReference type="SUPFAM" id="SSF48179">
    <property type="entry name" value="6-phosphogluconate dehydrogenase C-terminal domain-like"/>
    <property type="match status" value="1"/>
</dbReference>
<evidence type="ECO:0000256" key="11">
    <source>
        <dbReference type="PIRSR" id="PIRSR500134-3"/>
    </source>
</evidence>
<dbReference type="InterPro" id="IPR036291">
    <property type="entry name" value="NAD(P)-bd_dom_sf"/>
</dbReference>
<dbReference type="PIRSF" id="PIRSF500134">
    <property type="entry name" value="UDPglc_DH_bac"/>
    <property type="match status" value="1"/>
</dbReference>
<feature type="binding site" evidence="11">
    <location>
        <position position="156"/>
    </location>
    <ligand>
        <name>NAD(+)</name>
        <dbReference type="ChEBI" id="CHEBI:57540"/>
    </ligand>
</feature>
<dbReference type="GO" id="GO:0051287">
    <property type="term" value="F:NAD binding"/>
    <property type="evidence" value="ECO:0007669"/>
    <property type="project" value="InterPro"/>
</dbReference>
<dbReference type="Gene3D" id="3.40.50.720">
    <property type="entry name" value="NAD(P)-binding Rossmann-like Domain"/>
    <property type="match status" value="2"/>
</dbReference>
<feature type="domain" description="UDP-glucose/GDP-mannose dehydrogenase C-terminal" evidence="12">
    <location>
        <begin position="314"/>
        <end position="416"/>
    </location>
</feature>
<dbReference type="EMBL" id="NUIL01000022">
    <property type="protein sequence ID" value="PGO26563.1"/>
    <property type="molecule type" value="Genomic_DNA"/>
</dbReference>
<evidence type="ECO:0000256" key="1">
    <source>
        <dbReference type="ARBA" id="ARBA00004701"/>
    </source>
</evidence>
<accession>A0A2B9PV52</accession>
<dbReference type="Proteomes" id="UP000223777">
    <property type="component" value="Unassembled WGS sequence"/>
</dbReference>
<dbReference type="Gene3D" id="1.20.5.100">
    <property type="entry name" value="Cytochrome c1, transmembrane anchor, C-terminal"/>
    <property type="match status" value="1"/>
</dbReference>
<feature type="binding site" evidence="11">
    <location>
        <position position="31"/>
    </location>
    <ligand>
        <name>NAD(+)</name>
        <dbReference type="ChEBI" id="CHEBI:57540"/>
    </ligand>
</feature>
<evidence type="ECO:0000313" key="13">
    <source>
        <dbReference type="EMBL" id="PGO26563.1"/>
    </source>
</evidence>
<feature type="binding site" evidence="11">
    <location>
        <position position="36"/>
    </location>
    <ligand>
        <name>NAD(+)</name>
        <dbReference type="ChEBI" id="CHEBI:57540"/>
    </ligand>
</feature>
<evidence type="ECO:0000256" key="5">
    <source>
        <dbReference type="ARBA" id="ARBA00023027"/>
    </source>
</evidence>
<evidence type="ECO:0000256" key="3">
    <source>
        <dbReference type="ARBA" id="ARBA00012954"/>
    </source>
</evidence>
<keyword evidence="5 8" id="KW-0520">NAD</keyword>
<dbReference type="InterPro" id="IPR017476">
    <property type="entry name" value="UDP-Glc/GDP-Man"/>
</dbReference>
<reference evidence="13 14" key="1">
    <citation type="submission" date="2017-09" db="EMBL/GenBank/DDBJ databases">
        <title>Large-scale bioinformatics analysis of Bacillus genomes uncovers conserved roles of natural products in bacterial physiology.</title>
        <authorList>
            <consortium name="Agbiome Team Llc"/>
            <person name="Bleich R.M."/>
            <person name="Grubbs K.J."/>
            <person name="Santa Maria K.C."/>
            <person name="Allen S.E."/>
            <person name="Farag S."/>
            <person name="Shank E.A."/>
            <person name="Bowers A."/>
        </authorList>
    </citation>
    <scope>NUCLEOTIDE SEQUENCE [LARGE SCALE GENOMIC DNA]</scope>
    <source>
        <strain evidence="13 14">AFS050027</strain>
    </source>
</reference>
<protein>
    <recommendedName>
        <fullName evidence="3 8">UDP-glucose 6-dehydrogenase</fullName>
        <ecNumber evidence="3 8">1.1.1.22</ecNumber>
    </recommendedName>
</protein>
<evidence type="ECO:0000313" key="14">
    <source>
        <dbReference type="Proteomes" id="UP000223777"/>
    </source>
</evidence>
<dbReference type="InterPro" id="IPR014027">
    <property type="entry name" value="UDP-Glc/GDP-Man_DH_C"/>
</dbReference>
<name>A0A2B9PV52_BACCE</name>
<comment type="caution">
    <text evidence="13">The sequence shown here is derived from an EMBL/GenBank/DDBJ whole genome shotgun (WGS) entry which is preliminary data.</text>
</comment>
<dbReference type="GO" id="GO:0006065">
    <property type="term" value="P:UDP-glucuronate biosynthetic process"/>
    <property type="evidence" value="ECO:0007669"/>
    <property type="project" value="UniProtKB-UniPathway"/>
</dbReference>
<evidence type="ECO:0000256" key="2">
    <source>
        <dbReference type="ARBA" id="ARBA00006601"/>
    </source>
</evidence>
<dbReference type="Pfam" id="PF03721">
    <property type="entry name" value="UDPG_MGDP_dh_N"/>
    <property type="match status" value="1"/>
</dbReference>
<proteinExistence type="inferred from homology"/>
<evidence type="ECO:0000259" key="12">
    <source>
        <dbReference type="SMART" id="SM00984"/>
    </source>
</evidence>
<feature type="binding site" evidence="11">
    <location>
        <position position="264"/>
    </location>
    <ligand>
        <name>NAD(+)</name>
        <dbReference type="ChEBI" id="CHEBI:57540"/>
    </ligand>
</feature>
<dbReference type="GO" id="GO:0003979">
    <property type="term" value="F:UDP-glucose 6-dehydrogenase activity"/>
    <property type="evidence" value="ECO:0007669"/>
    <property type="project" value="UniProtKB-EC"/>
</dbReference>
<gene>
    <name evidence="13" type="ORF">CN984_17185</name>
</gene>
<feature type="binding site" evidence="10">
    <location>
        <begin position="250"/>
        <end position="254"/>
    </location>
    <ligand>
        <name>substrate</name>
    </ligand>
</feature>
<comment type="catalytic activity">
    <reaction evidence="6 8">
        <text>UDP-alpha-D-glucose + 2 NAD(+) + H2O = UDP-alpha-D-glucuronate + 2 NADH + 3 H(+)</text>
        <dbReference type="Rhea" id="RHEA:23596"/>
        <dbReference type="ChEBI" id="CHEBI:15377"/>
        <dbReference type="ChEBI" id="CHEBI:15378"/>
        <dbReference type="ChEBI" id="CHEBI:57540"/>
        <dbReference type="ChEBI" id="CHEBI:57945"/>
        <dbReference type="ChEBI" id="CHEBI:58052"/>
        <dbReference type="ChEBI" id="CHEBI:58885"/>
        <dbReference type="EC" id="1.1.1.22"/>
    </reaction>
</comment>
<dbReference type="SUPFAM" id="SSF51735">
    <property type="entry name" value="NAD(P)-binding Rossmann-fold domains"/>
    <property type="match status" value="1"/>
</dbReference>
<feature type="binding site" evidence="10">
    <location>
        <position position="258"/>
    </location>
    <ligand>
        <name>substrate</name>
    </ligand>
</feature>
<feature type="binding site" evidence="11">
    <location>
        <position position="122"/>
    </location>
    <ligand>
        <name>NAD(+)</name>
        <dbReference type="ChEBI" id="CHEBI:57540"/>
    </ligand>
</feature>
<dbReference type="PIRSF" id="PIRSF000124">
    <property type="entry name" value="UDPglc_GDPman_dh"/>
    <property type="match status" value="1"/>
</dbReference>